<keyword evidence="10 15" id="KW-0460">Magnesium</keyword>
<dbReference type="Pfam" id="PF00867">
    <property type="entry name" value="XPG_I"/>
    <property type="match status" value="1"/>
</dbReference>
<name>A0A0F2M1C1_SPOSC</name>
<keyword evidence="2 15" id="KW-0597">Phosphoprotein</keyword>
<keyword evidence="9 15" id="KW-0269">Exonuclease</keyword>
<evidence type="ECO:0000256" key="14">
    <source>
        <dbReference type="ARBA" id="ARBA00034726"/>
    </source>
</evidence>
<dbReference type="CDD" id="cd09867">
    <property type="entry name" value="PIN_FEN1"/>
    <property type="match status" value="1"/>
</dbReference>
<dbReference type="GeneID" id="27666389"/>
<dbReference type="Pfam" id="PF00752">
    <property type="entry name" value="XPG_N"/>
    <property type="match status" value="1"/>
</dbReference>
<evidence type="ECO:0000256" key="1">
    <source>
        <dbReference type="ARBA" id="ARBA00004173"/>
    </source>
</evidence>
<keyword evidence="12 15" id="KW-0234">DNA repair</keyword>
<dbReference type="GO" id="GO:0003677">
    <property type="term" value="F:DNA binding"/>
    <property type="evidence" value="ECO:0007669"/>
    <property type="project" value="UniProtKB-UniRule"/>
</dbReference>
<gene>
    <name evidence="19" type="ORF">SPSK_04302</name>
</gene>
<dbReference type="InterPro" id="IPR023426">
    <property type="entry name" value="Flap_endonuc"/>
</dbReference>
<sequence length="435" mass="49344">MGIKQLFQIVKEEAPDAVKEGEIKNQFGRKVAIVSAQGRRWDSKREAPAVANTVTGCVRSDPTRRRPNEATLSSISMSIYSFLIAVRSDGQMLMSEAGETTSHLMGMFYRTLRMVDNGIKPLYVFDGAPPKLKSGELARRYMRKQEATEGLEEAKETGTAEDIEKFSRRTVRVTREHNEECQRLLKLMGVPFLVAPTEAEAQCAELARAGKVYAAASEDMDTLCFNTPILLRHLTFSEQRKEPIQEIHLDKVMQGLGMERPQFVDLCILLGCDYLDPIPKVGPHTALKLIREHGSLEKVVAFMKSDKKQKFVIPEDWPYEDARELFFKPDVRAADDPLCDFKWDRPDIPGLVQFLVNEKGFSEDRVRSGAARLEKNLKGTQQQRLEGFFKVVPKTEAEVKAQKRKLDEKNEEKKKRLKEEKKDKAKAKAKPRGGA</sequence>
<evidence type="ECO:0000256" key="4">
    <source>
        <dbReference type="ARBA" id="ARBA00022722"/>
    </source>
</evidence>
<evidence type="ECO:0000256" key="9">
    <source>
        <dbReference type="ARBA" id="ARBA00022839"/>
    </source>
</evidence>
<feature type="compositionally biased region" description="Basic and acidic residues" evidence="16">
    <location>
        <begin position="400"/>
        <end position="423"/>
    </location>
</feature>
<dbReference type="EMBL" id="AXCR01000010">
    <property type="protein sequence ID" value="KJR83502.1"/>
    <property type="molecule type" value="Genomic_DNA"/>
</dbReference>
<dbReference type="Proteomes" id="UP000033710">
    <property type="component" value="Unassembled WGS sequence"/>
</dbReference>
<dbReference type="GO" id="GO:0006284">
    <property type="term" value="P:base-excision repair"/>
    <property type="evidence" value="ECO:0007669"/>
    <property type="project" value="UniProtKB-UniRule"/>
</dbReference>
<keyword evidence="4 15" id="KW-0540">Nuclease</keyword>
<evidence type="ECO:0000259" key="17">
    <source>
        <dbReference type="SMART" id="SM00484"/>
    </source>
</evidence>
<dbReference type="EC" id="3.1.-.-" evidence="15"/>
<feature type="domain" description="XPG N-terminal" evidence="18">
    <location>
        <begin position="1"/>
        <end position="147"/>
    </location>
</feature>
<evidence type="ECO:0000256" key="12">
    <source>
        <dbReference type="ARBA" id="ARBA00023204"/>
    </source>
</evidence>
<dbReference type="GO" id="GO:0017108">
    <property type="term" value="F:5'-flap endonuclease activity"/>
    <property type="evidence" value="ECO:0007669"/>
    <property type="project" value="UniProtKB-UniRule"/>
</dbReference>
<proteinExistence type="inferred from homology"/>
<feature type="region of interest" description="Disordered" evidence="16">
    <location>
        <begin position="400"/>
        <end position="435"/>
    </location>
</feature>
<dbReference type="GO" id="GO:0043137">
    <property type="term" value="P:DNA replication, removal of RNA primer"/>
    <property type="evidence" value="ECO:0007669"/>
    <property type="project" value="UniProtKB-UniRule"/>
</dbReference>
<comment type="cofactor">
    <cofactor evidence="15">
        <name>Mg(2+)</name>
        <dbReference type="ChEBI" id="CHEBI:18420"/>
    </cofactor>
    <text evidence="15">Binds 2 magnesium ions per subunit. They probably participate in the reaction catalyzed by the enzyme. May bind an additional third magnesium ion after substrate binding.</text>
</comment>
<dbReference type="SUPFAM" id="SSF88723">
    <property type="entry name" value="PIN domain-like"/>
    <property type="match status" value="1"/>
</dbReference>
<evidence type="ECO:0000256" key="11">
    <source>
        <dbReference type="ARBA" id="ARBA00023128"/>
    </source>
</evidence>
<dbReference type="PANTHER" id="PTHR11081:SF9">
    <property type="entry name" value="FLAP ENDONUCLEASE 1"/>
    <property type="match status" value="1"/>
</dbReference>
<dbReference type="Gene3D" id="1.10.150.20">
    <property type="entry name" value="5' to 3' exonuclease, C-terminal subdomain"/>
    <property type="match status" value="1"/>
</dbReference>
<keyword evidence="13 15" id="KW-0539">Nucleus</keyword>
<dbReference type="InterPro" id="IPR006085">
    <property type="entry name" value="XPG_DNA_repair_N"/>
</dbReference>
<evidence type="ECO:0000256" key="15">
    <source>
        <dbReference type="HAMAP-Rule" id="MF_03140"/>
    </source>
</evidence>
<dbReference type="HAMAP" id="MF_00614">
    <property type="entry name" value="Fen"/>
    <property type="match status" value="1"/>
</dbReference>
<dbReference type="OrthoDB" id="1937206at2759"/>
<dbReference type="AlphaFoldDB" id="A0A0F2M1C1"/>
<accession>A0A0F2M1C1</accession>
<evidence type="ECO:0000256" key="3">
    <source>
        <dbReference type="ARBA" id="ARBA00022705"/>
    </source>
</evidence>
<evidence type="ECO:0000313" key="19">
    <source>
        <dbReference type="EMBL" id="KJR83502.1"/>
    </source>
</evidence>
<feature type="domain" description="XPG-I" evidence="17">
    <location>
        <begin position="186"/>
        <end position="258"/>
    </location>
</feature>
<dbReference type="GO" id="GO:0008409">
    <property type="term" value="F:5'-3' exonuclease activity"/>
    <property type="evidence" value="ECO:0007669"/>
    <property type="project" value="UniProtKB-UniRule"/>
</dbReference>
<dbReference type="PROSITE" id="PS00842">
    <property type="entry name" value="XPG_2"/>
    <property type="match status" value="1"/>
</dbReference>
<dbReference type="GO" id="GO:0005739">
    <property type="term" value="C:mitochondrion"/>
    <property type="evidence" value="ECO:0007669"/>
    <property type="project" value="UniProtKB-SubCell"/>
</dbReference>
<evidence type="ECO:0000256" key="10">
    <source>
        <dbReference type="ARBA" id="ARBA00022842"/>
    </source>
</evidence>
<dbReference type="InterPro" id="IPR006084">
    <property type="entry name" value="XPG/Rad2"/>
</dbReference>
<keyword evidence="8 15" id="KW-0378">Hydrolase</keyword>
<dbReference type="SMART" id="SM00484">
    <property type="entry name" value="XPGI"/>
    <property type="match status" value="1"/>
</dbReference>
<feature type="compositionally biased region" description="Basic residues" evidence="16">
    <location>
        <begin position="424"/>
        <end position="435"/>
    </location>
</feature>
<dbReference type="Gene3D" id="3.40.50.1010">
    <property type="entry name" value="5'-nuclease"/>
    <property type="match status" value="1"/>
</dbReference>
<dbReference type="InterPro" id="IPR029060">
    <property type="entry name" value="PIN-like_dom_sf"/>
</dbReference>
<dbReference type="InterPro" id="IPR036279">
    <property type="entry name" value="5-3_exonuclease_C_sf"/>
</dbReference>
<keyword evidence="7 15" id="KW-0227">DNA damage</keyword>
<evidence type="ECO:0000256" key="6">
    <source>
        <dbReference type="ARBA" id="ARBA00022759"/>
    </source>
</evidence>
<evidence type="ECO:0000256" key="5">
    <source>
        <dbReference type="ARBA" id="ARBA00022723"/>
    </source>
</evidence>
<dbReference type="InterPro" id="IPR006086">
    <property type="entry name" value="XPG-I_dom"/>
</dbReference>
<reference evidence="19 20" key="1">
    <citation type="journal article" date="2014" name="BMC Genomics">
        <title>Comparative genomics of the major fungal agents of human and animal Sporotrichosis: Sporothrix schenckii and Sporothrix brasiliensis.</title>
        <authorList>
            <person name="Teixeira M.M."/>
            <person name="de Almeida L.G."/>
            <person name="Kubitschek-Barreira P."/>
            <person name="Alves F.L."/>
            <person name="Kioshima E.S."/>
            <person name="Abadio A.K."/>
            <person name="Fernandes L."/>
            <person name="Derengowski L.S."/>
            <person name="Ferreira K.S."/>
            <person name="Souza R.C."/>
            <person name="Ruiz J.C."/>
            <person name="de Andrade N.C."/>
            <person name="Paes H.C."/>
            <person name="Nicola A.M."/>
            <person name="Albuquerque P."/>
            <person name="Gerber A.L."/>
            <person name="Martins V.P."/>
            <person name="Peconick L.D."/>
            <person name="Neto A.V."/>
            <person name="Chaucanez C.B."/>
            <person name="Silva P.A."/>
            <person name="Cunha O.L."/>
            <person name="de Oliveira F.F."/>
            <person name="dos Santos T.C."/>
            <person name="Barros A.L."/>
            <person name="Soares M.A."/>
            <person name="de Oliveira L.M."/>
            <person name="Marini M.M."/>
            <person name="Villalobos-Duno H."/>
            <person name="Cunha M.M."/>
            <person name="de Hoog S."/>
            <person name="da Silveira J.F."/>
            <person name="Henrissat B."/>
            <person name="Nino-Vega G.A."/>
            <person name="Cisalpino P.S."/>
            <person name="Mora-Montes H.M."/>
            <person name="Almeida S.R."/>
            <person name="Stajich J.E."/>
            <person name="Lopes-Bezerra L.M."/>
            <person name="Vasconcelos A.T."/>
            <person name="Felipe M.S."/>
        </authorList>
    </citation>
    <scope>NUCLEOTIDE SEQUENCE [LARGE SCALE GENOMIC DNA]</scope>
    <source>
        <strain evidence="19 20">1099-18</strain>
    </source>
</reference>
<reference evidence="19 20" key="2">
    <citation type="journal article" date="2015" name="Eukaryot. Cell">
        <title>Asexual propagation of a virulent clone complex in a human and feline outbreak of sporotrichosis.</title>
        <authorList>
            <person name="Teixeira Mde M."/>
            <person name="Rodrigues A.M."/>
            <person name="Tsui C.K."/>
            <person name="de Almeida L.G."/>
            <person name="Van Diepeningen A.D."/>
            <person name="van den Ende B.G."/>
            <person name="Fernandes G.F."/>
            <person name="Kano R."/>
            <person name="Hamelin R.C."/>
            <person name="Lopes-Bezerra L.M."/>
            <person name="Vasconcelos A.T."/>
            <person name="de Hoog S."/>
            <person name="de Camargo Z.P."/>
            <person name="Felipe M.S."/>
        </authorList>
    </citation>
    <scope>NUCLEOTIDE SEQUENCE [LARGE SCALE GENOMIC DNA]</scope>
    <source>
        <strain evidence="19 20">1099-18</strain>
    </source>
</reference>
<comment type="caution">
    <text evidence="19">The sequence shown here is derived from an EMBL/GenBank/DDBJ whole genome shotgun (WGS) entry which is preliminary data.</text>
</comment>
<evidence type="ECO:0000256" key="7">
    <source>
        <dbReference type="ARBA" id="ARBA00022763"/>
    </source>
</evidence>
<evidence type="ECO:0000256" key="16">
    <source>
        <dbReference type="SAM" id="MobiDB-lite"/>
    </source>
</evidence>
<protein>
    <recommendedName>
        <fullName evidence="15">Flap endonuclease 1</fullName>
        <shortName evidence="15">FEN-1</shortName>
        <ecNumber evidence="15">3.1.-.-</ecNumber>
    </recommendedName>
    <alternativeName>
        <fullName evidence="15">Flap structure-specific endonuclease 1</fullName>
    </alternativeName>
</protein>
<keyword evidence="5 15" id="KW-0479">Metal-binding</keyword>
<dbReference type="PROSITE" id="PS00841">
    <property type="entry name" value="XPG_1"/>
    <property type="match status" value="1"/>
</dbReference>
<comment type="function">
    <text evidence="15">Structure-specific nuclease with 5'-flap endonuclease and 5'-3' exonuclease activities involved in DNA replication and repair. During DNA replication, cleaves the 5'-overhanging flap structure that is generated by displacement synthesis when DNA polymerase encounters the 5'-end of a downstream Okazaki fragment. It enters the flap from the 5'-end and then tracks to cleave the flap base, leaving a nick for ligation. Also involved in the long patch base excision repair (LP-BER) pathway, by cleaving within the apurinic/apyrimidinic (AP) site-terminated flap. Acts as a genome stabilization factor that prevents flaps from equilibrating into structures that lead to duplications and deletions. Also possesses 5'-3' exonuclease activity on nicked or gapped double-stranded DNA, and exhibits RNase H activity. Also involved in replication and repair of rDNA and in repairing mitochondrial DNA.</text>
</comment>
<dbReference type="SMART" id="SM00279">
    <property type="entry name" value="HhH2"/>
    <property type="match status" value="1"/>
</dbReference>
<dbReference type="PANTHER" id="PTHR11081">
    <property type="entry name" value="FLAP ENDONUCLEASE FAMILY MEMBER"/>
    <property type="match status" value="1"/>
</dbReference>
<dbReference type="CDD" id="cd09907">
    <property type="entry name" value="H3TH_FEN1-Euk"/>
    <property type="match status" value="1"/>
</dbReference>
<comment type="subcellular location">
    <subcellularLocation>
        <location evidence="1 15">Mitochondrion</location>
    </subcellularLocation>
    <subcellularLocation>
        <location evidence="15">Nucleus</location>
        <location evidence="15">Nucleolus</location>
    </subcellularLocation>
    <subcellularLocation>
        <location evidence="15">Nucleus</location>
        <location evidence="15">Nucleoplasm</location>
    </subcellularLocation>
    <text evidence="15">Resides mostly in the nucleoli and relocalizes to the nucleoplasm upon DNA damage.</text>
</comment>
<evidence type="ECO:0000256" key="2">
    <source>
        <dbReference type="ARBA" id="ARBA00022553"/>
    </source>
</evidence>
<dbReference type="PRINTS" id="PR00853">
    <property type="entry name" value="XPGRADSUPER"/>
</dbReference>
<dbReference type="KEGG" id="ssck:SPSK_04302"/>
<comment type="similarity">
    <text evidence="14 15">Belongs to the XPG/RAD2 endonuclease family. FEN1 subfamily.</text>
</comment>
<dbReference type="RefSeq" id="XP_016586178.1">
    <property type="nucleotide sequence ID" value="XM_016731112.1"/>
</dbReference>
<dbReference type="VEuPathDB" id="FungiDB:SPSK_04302"/>
<evidence type="ECO:0000313" key="20">
    <source>
        <dbReference type="Proteomes" id="UP000033710"/>
    </source>
</evidence>
<keyword evidence="6 15" id="KW-0255">Endonuclease</keyword>
<dbReference type="FunFam" id="3.40.50.1010:FF:000003">
    <property type="entry name" value="Flap endonuclease 1"/>
    <property type="match status" value="1"/>
</dbReference>
<evidence type="ECO:0000256" key="8">
    <source>
        <dbReference type="ARBA" id="ARBA00022801"/>
    </source>
</evidence>
<dbReference type="GO" id="GO:0005730">
    <property type="term" value="C:nucleolus"/>
    <property type="evidence" value="ECO:0007669"/>
    <property type="project" value="UniProtKB-SubCell"/>
</dbReference>
<dbReference type="GO" id="GO:0005654">
    <property type="term" value="C:nucleoplasm"/>
    <property type="evidence" value="ECO:0007669"/>
    <property type="project" value="UniProtKB-SubCell"/>
</dbReference>
<dbReference type="GO" id="GO:0000287">
    <property type="term" value="F:magnesium ion binding"/>
    <property type="evidence" value="ECO:0007669"/>
    <property type="project" value="UniProtKB-UniRule"/>
</dbReference>
<dbReference type="SMART" id="SM00485">
    <property type="entry name" value="XPGN"/>
    <property type="match status" value="1"/>
</dbReference>
<evidence type="ECO:0000259" key="18">
    <source>
        <dbReference type="SMART" id="SM00485"/>
    </source>
</evidence>
<dbReference type="FunFam" id="1.10.150.20:FF:000009">
    <property type="entry name" value="Flap endonuclease 1"/>
    <property type="match status" value="1"/>
</dbReference>
<dbReference type="SUPFAM" id="SSF47807">
    <property type="entry name" value="5' to 3' exonuclease, C-terminal subdomain"/>
    <property type="match status" value="1"/>
</dbReference>
<evidence type="ECO:0000256" key="13">
    <source>
        <dbReference type="ARBA" id="ARBA00023242"/>
    </source>
</evidence>
<keyword evidence="11 15" id="KW-0496">Mitochondrion</keyword>
<dbReference type="InterPro" id="IPR008918">
    <property type="entry name" value="HhH2"/>
</dbReference>
<keyword evidence="3 15" id="KW-0235">DNA replication</keyword>
<organism evidence="19 20">
    <name type="scientific">Sporothrix schenckii 1099-18</name>
    <dbReference type="NCBI Taxonomy" id="1397361"/>
    <lineage>
        <taxon>Eukaryota</taxon>
        <taxon>Fungi</taxon>
        <taxon>Dikarya</taxon>
        <taxon>Ascomycota</taxon>
        <taxon>Pezizomycotina</taxon>
        <taxon>Sordariomycetes</taxon>
        <taxon>Sordariomycetidae</taxon>
        <taxon>Ophiostomatales</taxon>
        <taxon>Ophiostomataceae</taxon>
        <taxon>Sporothrix</taxon>
    </lineage>
</organism>
<dbReference type="InterPro" id="IPR019974">
    <property type="entry name" value="XPG_CS"/>
</dbReference>